<evidence type="ECO:0000259" key="4">
    <source>
        <dbReference type="PROSITE" id="PS50013"/>
    </source>
</evidence>
<proteinExistence type="predicted"/>
<sequence>MDGTYVKKEPKDDRSSTVLSHISSKDKDKDKDRIKGRAEKKKRTRRATNGNASGSDGTSDQDTPGSDTGDDSDDSEDDDSEGGSDIFEVEKVVGHRYDQHNALSYHIKWKGYPDEESTWEQESSVFCVDMVKDYWKLYNEQGGSRTDLEGSIKTPTALSLSLNGKRKSSTSSGSTKHSANGISKEGKAGGGKGSSGGRSGRFSPEPLLPDLSPLVKSSAAAAVATETTTATTATMTTTTTTTSTTKSTTSSKRARTSSPERQQSTSQASRRNSNTLAMPISTGSSKSLTTSIPTKSAKFTSESRKGTTTTTTTEQQQSRDSSLPRKLTAVGPVLITEENWTPPSHWDSWDGLVERVEAIETRSVDKHDRSTMFVHLRWKNGNRLTLHPLQEIHDKAPRRLIDFYEGHLQFQESE</sequence>
<feature type="compositionally biased region" description="Low complexity" evidence="3">
    <location>
        <begin position="169"/>
        <end position="183"/>
    </location>
</feature>
<dbReference type="InterPro" id="IPR051219">
    <property type="entry name" value="Heterochromatin_chromo-domain"/>
</dbReference>
<feature type="region of interest" description="Disordered" evidence="3">
    <location>
        <begin position="1"/>
        <end position="86"/>
    </location>
</feature>
<dbReference type="Pfam" id="PF01393">
    <property type="entry name" value="Chromo_shadow"/>
    <property type="match status" value="1"/>
</dbReference>
<organism evidence="5 6">
    <name type="scientific">Linnemannia schmuckeri</name>
    <dbReference type="NCBI Taxonomy" id="64567"/>
    <lineage>
        <taxon>Eukaryota</taxon>
        <taxon>Fungi</taxon>
        <taxon>Fungi incertae sedis</taxon>
        <taxon>Mucoromycota</taxon>
        <taxon>Mortierellomycotina</taxon>
        <taxon>Mortierellomycetes</taxon>
        <taxon>Mortierellales</taxon>
        <taxon>Mortierellaceae</taxon>
        <taxon>Linnemannia</taxon>
    </lineage>
</organism>
<dbReference type="CDD" id="cd00024">
    <property type="entry name" value="CD_CSD"/>
    <property type="match status" value="1"/>
</dbReference>
<keyword evidence="2" id="KW-0539">Nucleus</keyword>
<dbReference type="AlphaFoldDB" id="A0A9P5V2B2"/>
<dbReference type="InterPro" id="IPR016197">
    <property type="entry name" value="Chromo-like_dom_sf"/>
</dbReference>
<dbReference type="SUPFAM" id="SSF54160">
    <property type="entry name" value="Chromo domain-like"/>
    <property type="match status" value="2"/>
</dbReference>
<dbReference type="InterPro" id="IPR000953">
    <property type="entry name" value="Chromo/chromo_shadow_dom"/>
</dbReference>
<gene>
    <name evidence="5" type="ORF">BG015_003811</name>
</gene>
<protein>
    <recommendedName>
        <fullName evidence="4">Chromo domain-containing protein</fullName>
    </recommendedName>
</protein>
<feature type="compositionally biased region" description="Basic and acidic residues" evidence="3">
    <location>
        <begin position="23"/>
        <end position="37"/>
    </location>
</feature>
<feature type="compositionally biased region" description="Basic and acidic residues" evidence="3">
    <location>
        <begin position="1"/>
        <end position="15"/>
    </location>
</feature>
<feature type="compositionally biased region" description="Low complexity" evidence="3">
    <location>
        <begin position="53"/>
        <end position="67"/>
    </location>
</feature>
<evidence type="ECO:0000256" key="3">
    <source>
        <dbReference type="SAM" id="MobiDB-lite"/>
    </source>
</evidence>
<dbReference type="EMBL" id="JAAAUQ010001872">
    <property type="protein sequence ID" value="KAF9131802.1"/>
    <property type="molecule type" value="Genomic_DNA"/>
</dbReference>
<feature type="compositionally biased region" description="Acidic residues" evidence="3">
    <location>
        <begin position="68"/>
        <end position="82"/>
    </location>
</feature>
<feature type="compositionally biased region" description="Low complexity" evidence="3">
    <location>
        <begin position="231"/>
        <end position="251"/>
    </location>
</feature>
<feature type="compositionally biased region" description="Polar residues" evidence="3">
    <location>
        <begin position="259"/>
        <end position="300"/>
    </location>
</feature>
<evidence type="ECO:0000313" key="6">
    <source>
        <dbReference type="Proteomes" id="UP000748756"/>
    </source>
</evidence>
<dbReference type="InterPro" id="IPR023780">
    <property type="entry name" value="Chromo_domain"/>
</dbReference>
<comment type="caution">
    <text evidence="5">The sequence shown here is derived from an EMBL/GenBank/DDBJ whole genome shotgun (WGS) entry which is preliminary data.</text>
</comment>
<feature type="compositionally biased region" description="Low complexity" evidence="3">
    <location>
        <begin position="203"/>
        <end position="212"/>
    </location>
</feature>
<dbReference type="PROSITE" id="PS50013">
    <property type="entry name" value="CHROMO_2"/>
    <property type="match status" value="1"/>
</dbReference>
<dbReference type="SMART" id="SM00300">
    <property type="entry name" value="ChSh"/>
    <property type="match status" value="1"/>
</dbReference>
<dbReference type="OrthoDB" id="433924at2759"/>
<dbReference type="Pfam" id="PF00385">
    <property type="entry name" value="Chromo"/>
    <property type="match status" value="1"/>
</dbReference>
<dbReference type="SMART" id="SM00298">
    <property type="entry name" value="CHROMO"/>
    <property type="match status" value="1"/>
</dbReference>
<dbReference type="Proteomes" id="UP000748756">
    <property type="component" value="Unassembled WGS sequence"/>
</dbReference>
<evidence type="ECO:0000256" key="1">
    <source>
        <dbReference type="ARBA" id="ARBA00004123"/>
    </source>
</evidence>
<dbReference type="PANTHER" id="PTHR22812">
    <property type="entry name" value="CHROMOBOX PROTEIN"/>
    <property type="match status" value="1"/>
</dbReference>
<feature type="region of interest" description="Disordered" evidence="3">
    <location>
        <begin position="159"/>
        <end position="212"/>
    </location>
</feature>
<keyword evidence="6" id="KW-1185">Reference proteome</keyword>
<dbReference type="GO" id="GO:0005634">
    <property type="term" value="C:nucleus"/>
    <property type="evidence" value="ECO:0007669"/>
    <property type="project" value="UniProtKB-SubCell"/>
</dbReference>
<feature type="compositionally biased region" description="Gly residues" evidence="3">
    <location>
        <begin position="188"/>
        <end position="199"/>
    </location>
</feature>
<evidence type="ECO:0000256" key="2">
    <source>
        <dbReference type="ARBA" id="ARBA00023242"/>
    </source>
</evidence>
<feature type="region of interest" description="Disordered" evidence="3">
    <location>
        <begin position="231"/>
        <end position="324"/>
    </location>
</feature>
<dbReference type="Gene3D" id="2.40.50.40">
    <property type="match status" value="2"/>
</dbReference>
<comment type="subcellular location">
    <subcellularLocation>
        <location evidence="1">Nucleus</location>
    </subcellularLocation>
</comment>
<accession>A0A9P5V2B2</accession>
<evidence type="ECO:0000313" key="5">
    <source>
        <dbReference type="EMBL" id="KAF9131802.1"/>
    </source>
</evidence>
<feature type="domain" description="Chromo" evidence="4">
    <location>
        <begin position="87"/>
        <end position="136"/>
    </location>
</feature>
<dbReference type="InterPro" id="IPR008251">
    <property type="entry name" value="Chromo_shadow_dom"/>
</dbReference>
<name>A0A9P5V2B2_9FUNG</name>
<reference evidence="5" key="1">
    <citation type="journal article" date="2020" name="Fungal Divers.">
        <title>Resolving the Mortierellaceae phylogeny through synthesis of multi-gene phylogenetics and phylogenomics.</title>
        <authorList>
            <person name="Vandepol N."/>
            <person name="Liber J."/>
            <person name="Desiro A."/>
            <person name="Na H."/>
            <person name="Kennedy M."/>
            <person name="Barry K."/>
            <person name="Grigoriev I.V."/>
            <person name="Miller A.N."/>
            <person name="O'Donnell K."/>
            <person name="Stajich J.E."/>
            <person name="Bonito G."/>
        </authorList>
    </citation>
    <scope>NUCLEOTIDE SEQUENCE</scope>
    <source>
        <strain evidence="5">NRRL 6426</strain>
    </source>
</reference>